<evidence type="ECO:0000313" key="2">
    <source>
        <dbReference type="EMBL" id="GHP07855.1"/>
    </source>
</evidence>
<proteinExistence type="predicted"/>
<sequence>MEEEEEAQRPQQRRRRPPSPSSRPPPPLSSPPLVLDPTQDVDDLLEPTPPHARVQGAGATVQRLRYPVLSEDDDSDDDGEHAAADLHVNEVLGTLDEGDESDVTIESAVGTLTPVSGFTSGTLTPVELSPVTLDENGNLVTPMQHETHSRLPNQAQLAERLAQVSQSVNQQRTEREEERRRSIQTPQTHNSRGDDRAAVVVGSGGDDDDDDDESGWQSNPLLRSPLTPSPPGSPAGAGSGTMRLRSLNFNPAFSPEHQPLAQPGHEQNVP</sequence>
<comment type="caution">
    <text evidence="2">The sequence shown here is derived from an EMBL/GenBank/DDBJ whole genome shotgun (WGS) entry which is preliminary data.</text>
</comment>
<organism evidence="2 3">
    <name type="scientific">Pycnococcus provasolii</name>
    <dbReference type="NCBI Taxonomy" id="41880"/>
    <lineage>
        <taxon>Eukaryota</taxon>
        <taxon>Viridiplantae</taxon>
        <taxon>Chlorophyta</taxon>
        <taxon>Pseudoscourfieldiophyceae</taxon>
        <taxon>Pseudoscourfieldiales</taxon>
        <taxon>Pycnococcaceae</taxon>
        <taxon>Pycnococcus</taxon>
    </lineage>
</organism>
<feature type="region of interest" description="Disordered" evidence="1">
    <location>
        <begin position="160"/>
        <end position="270"/>
    </location>
</feature>
<protein>
    <submittedName>
        <fullName evidence="2">Uncharacterized protein</fullName>
    </submittedName>
</protein>
<reference evidence="2" key="1">
    <citation type="submission" date="2020-10" db="EMBL/GenBank/DDBJ databases">
        <title>Unveiling of a novel bifunctional photoreceptor, Dualchrome1, isolated from a cosmopolitan green alga.</title>
        <authorList>
            <person name="Suzuki S."/>
            <person name="Kawachi M."/>
        </authorList>
    </citation>
    <scope>NUCLEOTIDE SEQUENCE</scope>
    <source>
        <strain evidence="2">NIES 2893</strain>
    </source>
</reference>
<evidence type="ECO:0000256" key="1">
    <source>
        <dbReference type="SAM" id="MobiDB-lite"/>
    </source>
</evidence>
<feature type="compositionally biased region" description="Acidic residues" evidence="1">
    <location>
        <begin position="70"/>
        <end position="79"/>
    </location>
</feature>
<name>A0A830HML4_9CHLO</name>
<feature type="region of interest" description="Disordered" evidence="1">
    <location>
        <begin position="1"/>
        <end position="82"/>
    </location>
</feature>
<dbReference type="AlphaFoldDB" id="A0A830HML4"/>
<dbReference type="Proteomes" id="UP000660262">
    <property type="component" value="Unassembled WGS sequence"/>
</dbReference>
<dbReference type="EMBL" id="BNJQ01000018">
    <property type="protein sequence ID" value="GHP07855.1"/>
    <property type="molecule type" value="Genomic_DNA"/>
</dbReference>
<keyword evidence="3" id="KW-1185">Reference proteome</keyword>
<feature type="compositionally biased region" description="Pro residues" evidence="1">
    <location>
        <begin position="18"/>
        <end position="30"/>
    </location>
</feature>
<gene>
    <name evidence="2" type="ORF">PPROV_000659700</name>
</gene>
<feature type="compositionally biased region" description="Acidic residues" evidence="1">
    <location>
        <begin position="205"/>
        <end position="214"/>
    </location>
</feature>
<feature type="compositionally biased region" description="Basic and acidic residues" evidence="1">
    <location>
        <begin position="172"/>
        <end position="181"/>
    </location>
</feature>
<evidence type="ECO:0000313" key="3">
    <source>
        <dbReference type="Proteomes" id="UP000660262"/>
    </source>
</evidence>
<accession>A0A830HML4</accession>